<dbReference type="AlphaFoldDB" id="A0A0B7MWJ9"/>
<reference evidence="2 3" key="1">
    <citation type="submission" date="2014-09" db="EMBL/GenBank/DDBJ databases">
        <authorList>
            <person name="Ellenberger Sabrina"/>
        </authorList>
    </citation>
    <scope>NUCLEOTIDE SEQUENCE [LARGE SCALE GENOMIC DNA]</scope>
    <source>
        <strain evidence="2 3">CBS 412.66</strain>
    </source>
</reference>
<evidence type="ECO:0000256" key="1">
    <source>
        <dbReference type="SAM" id="MobiDB-lite"/>
    </source>
</evidence>
<feature type="region of interest" description="Disordered" evidence="1">
    <location>
        <begin position="1"/>
        <end position="28"/>
    </location>
</feature>
<organism evidence="2 3">
    <name type="scientific">Parasitella parasitica</name>
    <dbReference type="NCBI Taxonomy" id="35722"/>
    <lineage>
        <taxon>Eukaryota</taxon>
        <taxon>Fungi</taxon>
        <taxon>Fungi incertae sedis</taxon>
        <taxon>Mucoromycota</taxon>
        <taxon>Mucoromycotina</taxon>
        <taxon>Mucoromycetes</taxon>
        <taxon>Mucorales</taxon>
        <taxon>Mucorineae</taxon>
        <taxon>Mucoraceae</taxon>
        <taxon>Parasitella</taxon>
    </lineage>
</organism>
<dbReference type="Proteomes" id="UP000054107">
    <property type="component" value="Unassembled WGS sequence"/>
</dbReference>
<keyword evidence="3" id="KW-1185">Reference proteome</keyword>
<protein>
    <submittedName>
        <fullName evidence="2">Uncharacterized protein</fullName>
    </submittedName>
</protein>
<feature type="compositionally biased region" description="Polar residues" evidence="1">
    <location>
        <begin position="1"/>
        <end position="22"/>
    </location>
</feature>
<gene>
    <name evidence="2" type="primary">PARPA_00978.1 scaffold 1359</name>
</gene>
<name>A0A0B7MWJ9_9FUNG</name>
<evidence type="ECO:0000313" key="2">
    <source>
        <dbReference type="EMBL" id="CEP07670.1"/>
    </source>
</evidence>
<accession>A0A0B7MWJ9</accession>
<proteinExistence type="predicted"/>
<evidence type="ECO:0000313" key="3">
    <source>
        <dbReference type="Proteomes" id="UP000054107"/>
    </source>
</evidence>
<dbReference type="EMBL" id="LN719426">
    <property type="protein sequence ID" value="CEP07670.1"/>
    <property type="molecule type" value="Genomic_DNA"/>
</dbReference>
<dbReference type="OrthoDB" id="2289155at2759"/>
<sequence length="67" mass="7674">MSETSSNRMDSFQIARSPNSVPTARDDRGSMNCVYPRCFAWMWIRMDSFQIARSPNSVPTARDDEVP</sequence>